<proteinExistence type="predicted"/>
<evidence type="ECO:0000256" key="1">
    <source>
        <dbReference type="SAM" id="Phobius"/>
    </source>
</evidence>
<keyword evidence="3" id="KW-1185">Reference proteome</keyword>
<reference evidence="2 3" key="1">
    <citation type="submission" date="2020-08" db="EMBL/GenBank/DDBJ databases">
        <title>Sequencing the genomes of 1000 actinobacteria strains.</title>
        <authorList>
            <person name="Klenk H.-P."/>
        </authorList>
    </citation>
    <scope>NUCLEOTIDE SEQUENCE [LARGE SCALE GENOMIC DNA]</scope>
    <source>
        <strain evidence="2 3">DSM 45784</strain>
    </source>
</reference>
<dbReference type="RefSeq" id="WP_184879870.1">
    <property type="nucleotide sequence ID" value="NZ_BOOV01000017.1"/>
</dbReference>
<evidence type="ECO:0000313" key="2">
    <source>
        <dbReference type="EMBL" id="MBB4701040.1"/>
    </source>
</evidence>
<dbReference type="AlphaFoldDB" id="A0A7W7D693"/>
<accession>A0A7W7D693</accession>
<feature type="transmembrane region" description="Helical" evidence="1">
    <location>
        <begin position="188"/>
        <end position="207"/>
    </location>
</feature>
<name>A0A7W7D693_9ACTN</name>
<gene>
    <name evidence="2" type="ORF">BJ982_002584</name>
</gene>
<sequence length="337" mass="35884">MIWLTWRQFRAAAMMAGAALAVLAAVLGLTGPGIAGAYTSGLATCGPDPGGCAAFLRAFAGDHEGIFLTVNAVVLVVPALIGLFWGAPLITREIEAGTHRLVWNQSVTRTRWLAVKLAFVGLAAMVTAGVTGLAATWWAGPLDGLGEDVTRMTPLLFGERGVAPIGYAVFAFTLGVTAGMFVRRTVAAMALTLALFTVVQLVMPTLVRPHLLTPVRKVVQISESTVGEFRGRRDGPIDVEGKSPEAGAWVLSNRTLDGSGRHVDSIPLAASSGPCAPSPAGLGRCFAEMTRLGYRLELTYHPISRFWPFQWIEFGIYAVLALGLAGVCFRRIRRHVS</sequence>
<evidence type="ECO:0000313" key="3">
    <source>
        <dbReference type="Proteomes" id="UP000542210"/>
    </source>
</evidence>
<evidence type="ECO:0008006" key="4">
    <source>
        <dbReference type="Google" id="ProtNLM"/>
    </source>
</evidence>
<keyword evidence="1" id="KW-1133">Transmembrane helix</keyword>
<feature type="transmembrane region" description="Helical" evidence="1">
    <location>
        <begin position="160"/>
        <end position="181"/>
    </location>
</feature>
<comment type="caution">
    <text evidence="2">The sequence shown here is derived from an EMBL/GenBank/DDBJ whole genome shotgun (WGS) entry which is preliminary data.</text>
</comment>
<organism evidence="2 3">
    <name type="scientific">Sphaerisporangium siamense</name>
    <dbReference type="NCBI Taxonomy" id="795645"/>
    <lineage>
        <taxon>Bacteria</taxon>
        <taxon>Bacillati</taxon>
        <taxon>Actinomycetota</taxon>
        <taxon>Actinomycetes</taxon>
        <taxon>Streptosporangiales</taxon>
        <taxon>Streptosporangiaceae</taxon>
        <taxon>Sphaerisporangium</taxon>
    </lineage>
</organism>
<dbReference type="EMBL" id="JACHND010000001">
    <property type="protein sequence ID" value="MBB4701040.1"/>
    <property type="molecule type" value="Genomic_DNA"/>
</dbReference>
<feature type="transmembrane region" description="Helical" evidence="1">
    <location>
        <begin position="309"/>
        <end position="329"/>
    </location>
</feature>
<dbReference type="Proteomes" id="UP000542210">
    <property type="component" value="Unassembled WGS sequence"/>
</dbReference>
<feature type="transmembrane region" description="Helical" evidence="1">
    <location>
        <begin position="66"/>
        <end position="91"/>
    </location>
</feature>
<keyword evidence="1" id="KW-0472">Membrane</keyword>
<keyword evidence="1" id="KW-0812">Transmembrane</keyword>
<feature type="transmembrane region" description="Helical" evidence="1">
    <location>
        <begin position="112"/>
        <end position="140"/>
    </location>
</feature>
<protein>
    <recommendedName>
        <fullName evidence="4">ABC transporter permease</fullName>
    </recommendedName>
</protein>